<dbReference type="AlphaFoldDB" id="A0A841BMM3"/>
<dbReference type="Proteomes" id="UP000587527">
    <property type="component" value="Unassembled WGS sequence"/>
</dbReference>
<evidence type="ECO:0000313" key="2">
    <source>
        <dbReference type="Proteomes" id="UP000587527"/>
    </source>
</evidence>
<keyword evidence="2" id="KW-1185">Reference proteome</keyword>
<dbReference type="EMBL" id="JACHMN010000002">
    <property type="protein sequence ID" value="MBB5868915.1"/>
    <property type="molecule type" value="Genomic_DNA"/>
</dbReference>
<proteinExistence type="predicted"/>
<organism evidence="1 2">
    <name type="scientific">Allocatelliglobosispora scoriae</name>
    <dbReference type="NCBI Taxonomy" id="643052"/>
    <lineage>
        <taxon>Bacteria</taxon>
        <taxon>Bacillati</taxon>
        <taxon>Actinomycetota</taxon>
        <taxon>Actinomycetes</taxon>
        <taxon>Micromonosporales</taxon>
        <taxon>Micromonosporaceae</taxon>
        <taxon>Allocatelliglobosispora</taxon>
    </lineage>
</organism>
<gene>
    <name evidence="1" type="ORF">F4553_002294</name>
</gene>
<name>A0A841BMM3_9ACTN</name>
<reference evidence="1 2" key="1">
    <citation type="submission" date="2020-08" db="EMBL/GenBank/DDBJ databases">
        <title>Sequencing the genomes of 1000 actinobacteria strains.</title>
        <authorList>
            <person name="Klenk H.-P."/>
        </authorList>
    </citation>
    <scope>NUCLEOTIDE SEQUENCE [LARGE SCALE GENOMIC DNA]</scope>
    <source>
        <strain evidence="1 2">DSM 45362</strain>
    </source>
</reference>
<accession>A0A841BMM3</accession>
<sequence>MVHDELAELLGAFLAAVSFRRGERPGYGRIHDLFLPEGLLIRNSGPAPEVTTVAQFIEPRQATVDSGALTEFEEVETAARTEVFGQVAHRFSAYAKRGVLDGVPFAGAGMISTQCVLTPLGWRISSMAWDDERPGLTVAEIEMPDSARAA</sequence>
<evidence type="ECO:0000313" key="1">
    <source>
        <dbReference type="EMBL" id="MBB5868915.1"/>
    </source>
</evidence>
<comment type="caution">
    <text evidence="1">The sequence shown here is derived from an EMBL/GenBank/DDBJ whole genome shotgun (WGS) entry which is preliminary data.</text>
</comment>
<evidence type="ECO:0008006" key="3">
    <source>
        <dbReference type="Google" id="ProtNLM"/>
    </source>
</evidence>
<protein>
    <recommendedName>
        <fullName evidence="3">DUF4440 domain-containing protein</fullName>
    </recommendedName>
</protein>
<dbReference type="RefSeq" id="WP_184835197.1">
    <property type="nucleotide sequence ID" value="NZ_JACHMN010000002.1"/>
</dbReference>